<feature type="domain" description="HTH cro/C1-type" evidence="1">
    <location>
        <begin position="7"/>
        <end position="63"/>
    </location>
</feature>
<gene>
    <name evidence="2" type="ORF">GCM10007874_41480</name>
</gene>
<sequence length="143" mass="15764">MQTSDQLRAARALMRWDQKDLAQRSGVSVPTIKRLEAQSGMLSANVPTLAAIRRALEAAGVIFIAENGEGAGVRLRKQSAQSASPENDLVVEFEQTSGECFATCDGVRKFMGVFETRELAETAAEEYQRELDWHKAKLEHPKG</sequence>
<dbReference type="CDD" id="cd00093">
    <property type="entry name" value="HTH_XRE"/>
    <property type="match status" value="1"/>
</dbReference>
<accession>A0ABQ6CLA3</accession>
<dbReference type="Proteomes" id="UP001156882">
    <property type="component" value="Unassembled WGS sequence"/>
</dbReference>
<dbReference type="EMBL" id="BSPC01000044">
    <property type="protein sequence ID" value="GLS21131.1"/>
    <property type="molecule type" value="Genomic_DNA"/>
</dbReference>
<dbReference type="InterPro" id="IPR010982">
    <property type="entry name" value="Lambda_DNA-bd_dom_sf"/>
</dbReference>
<dbReference type="Pfam" id="PF01381">
    <property type="entry name" value="HTH_3"/>
    <property type="match status" value="1"/>
</dbReference>
<dbReference type="InterPro" id="IPR001387">
    <property type="entry name" value="Cro/C1-type_HTH"/>
</dbReference>
<dbReference type="Gene3D" id="1.10.260.40">
    <property type="entry name" value="lambda repressor-like DNA-binding domains"/>
    <property type="match status" value="1"/>
</dbReference>
<dbReference type="PROSITE" id="PS50943">
    <property type="entry name" value="HTH_CROC1"/>
    <property type="match status" value="1"/>
</dbReference>
<keyword evidence="3" id="KW-1185">Reference proteome</keyword>
<comment type="caution">
    <text evidence="2">The sequence shown here is derived from an EMBL/GenBank/DDBJ whole genome shotgun (WGS) entry which is preliminary data.</text>
</comment>
<evidence type="ECO:0000313" key="3">
    <source>
        <dbReference type="Proteomes" id="UP001156882"/>
    </source>
</evidence>
<dbReference type="SUPFAM" id="SSF47413">
    <property type="entry name" value="lambda repressor-like DNA-binding domains"/>
    <property type="match status" value="1"/>
</dbReference>
<reference evidence="3" key="1">
    <citation type="journal article" date="2019" name="Int. J. Syst. Evol. Microbiol.">
        <title>The Global Catalogue of Microorganisms (GCM) 10K type strain sequencing project: providing services to taxonomists for standard genome sequencing and annotation.</title>
        <authorList>
            <consortium name="The Broad Institute Genomics Platform"/>
            <consortium name="The Broad Institute Genome Sequencing Center for Infectious Disease"/>
            <person name="Wu L."/>
            <person name="Ma J."/>
        </authorList>
    </citation>
    <scope>NUCLEOTIDE SEQUENCE [LARGE SCALE GENOMIC DNA]</scope>
    <source>
        <strain evidence="3">NBRC 101365</strain>
    </source>
</reference>
<proteinExistence type="predicted"/>
<dbReference type="SMART" id="SM00530">
    <property type="entry name" value="HTH_XRE"/>
    <property type="match status" value="1"/>
</dbReference>
<evidence type="ECO:0000313" key="2">
    <source>
        <dbReference type="EMBL" id="GLS21131.1"/>
    </source>
</evidence>
<organism evidence="2 3">
    <name type="scientific">Labrys miyagiensis</name>
    <dbReference type="NCBI Taxonomy" id="346912"/>
    <lineage>
        <taxon>Bacteria</taxon>
        <taxon>Pseudomonadati</taxon>
        <taxon>Pseudomonadota</taxon>
        <taxon>Alphaproteobacteria</taxon>
        <taxon>Hyphomicrobiales</taxon>
        <taxon>Xanthobacteraceae</taxon>
        <taxon>Labrys</taxon>
    </lineage>
</organism>
<evidence type="ECO:0000259" key="1">
    <source>
        <dbReference type="PROSITE" id="PS50943"/>
    </source>
</evidence>
<name>A0ABQ6CLA3_9HYPH</name>
<protein>
    <recommendedName>
        <fullName evidence="1">HTH cro/C1-type domain-containing protein</fullName>
    </recommendedName>
</protein>